<dbReference type="Pfam" id="PF02899">
    <property type="entry name" value="Phage_int_SAM_1"/>
    <property type="match status" value="1"/>
</dbReference>
<reference evidence="8 9" key="1">
    <citation type="journal article" date="2015" name="Nature">
        <title>rRNA introns, odd ribosomes, and small enigmatic genomes across a large radiation of phyla.</title>
        <authorList>
            <person name="Brown C.T."/>
            <person name="Hug L.A."/>
            <person name="Thomas B.C."/>
            <person name="Sharon I."/>
            <person name="Castelle C.J."/>
            <person name="Singh A."/>
            <person name="Wilkins M.J."/>
            <person name="Williams K.H."/>
            <person name="Banfield J.F."/>
        </authorList>
    </citation>
    <scope>NUCLEOTIDE SEQUENCE [LARGE SCALE GENOMIC DNA]</scope>
</reference>
<dbReference type="InterPro" id="IPR002104">
    <property type="entry name" value="Integrase_catalytic"/>
</dbReference>
<dbReference type="InterPro" id="IPR011010">
    <property type="entry name" value="DNA_brk_join_enz"/>
</dbReference>
<keyword evidence="3 5" id="KW-0238">DNA-binding</keyword>
<gene>
    <name evidence="8" type="ORF">UY61_C0015G0001</name>
</gene>
<dbReference type="InterPro" id="IPR004107">
    <property type="entry name" value="Integrase_SAM-like_N"/>
</dbReference>
<comment type="similarity">
    <text evidence="1">Belongs to the 'phage' integrase family.</text>
</comment>
<evidence type="ECO:0000313" key="9">
    <source>
        <dbReference type="Proteomes" id="UP000034201"/>
    </source>
</evidence>
<feature type="domain" description="Core-binding (CB)" evidence="7">
    <location>
        <begin position="1"/>
        <end position="97"/>
    </location>
</feature>
<evidence type="ECO:0008006" key="10">
    <source>
        <dbReference type="Google" id="ProtNLM"/>
    </source>
</evidence>
<dbReference type="InterPro" id="IPR044068">
    <property type="entry name" value="CB"/>
</dbReference>
<dbReference type="PROSITE" id="PS51900">
    <property type="entry name" value="CB"/>
    <property type="match status" value="1"/>
</dbReference>
<dbReference type="PANTHER" id="PTHR30349:SF41">
    <property type="entry name" value="INTEGRASE_RECOMBINASE PROTEIN MJ0367-RELATED"/>
    <property type="match status" value="1"/>
</dbReference>
<dbReference type="PANTHER" id="PTHR30349">
    <property type="entry name" value="PHAGE INTEGRASE-RELATED"/>
    <property type="match status" value="1"/>
</dbReference>
<evidence type="ECO:0000256" key="5">
    <source>
        <dbReference type="PROSITE-ProRule" id="PRU01248"/>
    </source>
</evidence>
<feature type="non-terminal residue" evidence="8">
    <location>
        <position position="170"/>
    </location>
</feature>
<dbReference type="GO" id="GO:0003677">
    <property type="term" value="F:DNA binding"/>
    <property type="evidence" value="ECO:0007669"/>
    <property type="project" value="UniProtKB-UniRule"/>
</dbReference>
<dbReference type="SUPFAM" id="SSF56349">
    <property type="entry name" value="DNA breaking-rejoining enzymes"/>
    <property type="match status" value="1"/>
</dbReference>
<dbReference type="EMBL" id="LCQQ01000015">
    <property type="protein sequence ID" value="KKW21076.1"/>
    <property type="molecule type" value="Genomic_DNA"/>
</dbReference>
<evidence type="ECO:0000259" key="7">
    <source>
        <dbReference type="PROSITE" id="PS51900"/>
    </source>
</evidence>
<keyword evidence="4" id="KW-0233">DNA recombination</keyword>
<dbReference type="InterPro" id="IPR013762">
    <property type="entry name" value="Integrase-like_cat_sf"/>
</dbReference>
<dbReference type="GO" id="GO:0015074">
    <property type="term" value="P:DNA integration"/>
    <property type="evidence" value="ECO:0007669"/>
    <property type="project" value="UniProtKB-KW"/>
</dbReference>
<keyword evidence="2" id="KW-0229">DNA integration</keyword>
<feature type="domain" description="Tyr recombinase" evidence="6">
    <location>
        <begin position="118"/>
        <end position="170"/>
    </location>
</feature>
<dbReference type="InterPro" id="IPR010998">
    <property type="entry name" value="Integrase_recombinase_N"/>
</dbReference>
<dbReference type="InterPro" id="IPR050090">
    <property type="entry name" value="Tyrosine_recombinase_XerCD"/>
</dbReference>
<proteinExistence type="inferred from homology"/>
<dbReference type="PROSITE" id="PS51898">
    <property type="entry name" value="TYR_RECOMBINASE"/>
    <property type="match status" value="1"/>
</dbReference>
<accession>A0A0G1WQJ7</accession>
<protein>
    <recommendedName>
        <fullName evidence="10">Tyrosine recombinase XerC</fullName>
    </recommendedName>
</protein>
<name>A0A0G1WQJ7_9BACT</name>
<evidence type="ECO:0000256" key="3">
    <source>
        <dbReference type="ARBA" id="ARBA00023125"/>
    </source>
</evidence>
<evidence type="ECO:0000313" key="8">
    <source>
        <dbReference type="EMBL" id="KKW21076.1"/>
    </source>
</evidence>
<dbReference type="Proteomes" id="UP000034201">
    <property type="component" value="Unassembled WGS sequence"/>
</dbReference>
<sequence length="170" mass="19721">MSLPPSDDFLLSLKTSNFSPETIYNYERDLKTFENFLAEDVRLPFSKITKRTLELYKAYLTSRDRKTPQNQTPERILGAGSVNRALSALRRYLKYLIEMDYAAPVAPDSVKLLKLPKKHPRVAEFEDMVRLIESPDSFEKDKKIALRNRTMLETLFATGMRISELLSLNR</sequence>
<evidence type="ECO:0000256" key="4">
    <source>
        <dbReference type="ARBA" id="ARBA00023172"/>
    </source>
</evidence>
<dbReference type="AlphaFoldDB" id="A0A0G1WQJ7"/>
<evidence type="ECO:0000256" key="2">
    <source>
        <dbReference type="ARBA" id="ARBA00022908"/>
    </source>
</evidence>
<organism evidence="8 9">
    <name type="scientific">Candidatus Adlerbacteria bacterium GW2011_GWC1_50_9</name>
    <dbReference type="NCBI Taxonomy" id="1618608"/>
    <lineage>
        <taxon>Bacteria</taxon>
        <taxon>Candidatus Adleribacteriota</taxon>
    </lineage>
</organism>
<evidence type="ECO:0000259" key="6">
    <source>
        <dbReference type="PROSITE" id="PS51898"/>
    </source>
</evidence>
<dbReference type="Gene3D" id="1.10.150.130">
    <property type="match status" value="1"/>
</dbReference>
<evidence type="ECO:0000256" key="1">
    <source>
        <dbReference type="ARBA" id="ARBA00008857"/>
    </source>
</evidence>
<dbReference type="Gene3D" id="1.10.443.10">
    <property type="entry name" value="Intergrase catalytic core"/>
    <property type="match status" value="1"/>
</dbReference>
<dbReference type="GO" id="GO:0006310">
    <property type="term" value="P:DNA recombination"/>
    <property type="evidence" value="ECO:0007669"/>
    <property type="project" value="UniProtKB-KW"/>
</dbReference>
<comment type="caution">
    <text evidence="8">The sequence shown here is derived from an EMBL/GenBank/DDBJ whole genome shotgun (WGS) entry which is preliminary data.</text>
</comment>